<name>A0A4S1XIK7_9SPHN</name>
<dbReference type="EMBL" id="SRXT01000001">
    <property type="protein sequence ID" value="TGX55837.1"/>
    <property type="molecule type" value="Genomic_DNA"/>
</dbReference>
<organism evidence="1 2">
    <name type="scientific">Sphingomonas gei</name>
    <dbReference type="NCBI Taxonomy" id="1395960"/>
    <lineage>
        <taxon>Bacteria</taxon>
        <taxon>Pseudomonadati</taxon>
        <taxon>Pseudomonadota</taxon>
        <taxon>Alphaproteobacteria</taxon>
        <taxon>Sphingomonadales</taxon>
        <taxon>Sphingomonadaceae</taxon>
        <taxon>Sphingomonas</taxon>
    </lineage>
</organism>
<evidence type="ECO:0000313" key="1">
    <source>
        <dbReference type="EMBL" id="TGX55837.1"/>
    </source>
</evidence>
<protein>
    <submittedName>
        <fullName evidence="1">Uncharacterized protein</fullName>
    </submittedName>
</protein>
<dbReference type="OrthoDB" id="7593035at2"/>
<dbReference type="AlphaFoldDB" id="A0A4S1XIK7"/>
<dbReference type="Proteomes" id="UP000306147">
    <property type="component" value="Unassembled WGS sequence"/>
</dbReference>
<sequence>MLTDLSPLIDREKAQDLLRRIESKRIDQALPAEMELALVWALGNIGTAEIEPYWFGASSLPDAFSEQLIPGHETVVEIAAISDAALPGDEGMRNASRKISHEANKIRRGASRHLSYFFHEDSKWVARESLRWIKVPRDLLVSDYIRNALREWLYRQDRKDGDAIRLQEGELDVVITWHDRSQSSYNFRSSMPPEIRSLRDNYVHEILRAKARQLKSPLFKGLRCVILGDVGSTALRRLESRDYTNRVVSGSQIISDFLARPAARLDVIAVITPIRERRRLDSLEETIEWKLAIFCRPGLEIETSGFDALAAQLPPPRREGYQARQLHEQGVFSPLSRGRHLPMSISWRKGERTQIRISARAFLDTLAGRETPERLMKKLSVNGTNNIFKLHLDRGETISAIRIEEKGPDEDDDWIVVEFQDDASARPLRNPLEAQPDG</sequence>
<accession>A0A4S1XIK7</accession>
<gene>
    <name evidence="1" type="ORF">E5A73_01535</name>
</gene>
<reference evidence="1 2" key="1">
    <citation type="submission" date="2019-04" db="EMBL/GenBank/DDBJ databases">
        <title>Sphingomonas psychrotolerans sp. nov., isolated from soil in the Tianshan Mountains, Xinjiang, China.</title>
        <authorList>
            <person name="Luo Y."/>
            <person name="Sheng H."/>
        </authorList>
    </citation>
    <scope>NUCLEOTIDE SEQUENCE [LARGE SCALE GENOMIC DNA]</scope>
    <source>
        <strain evidence="1 2">ZFGT-11</strain>
    </source>
</reference>
<comment type="caution">
    <text evidence="1">The sequence shown here is derived from an EMBL/GenBank/DDBJ whole genome shotgun (WGS) entry which is preliminary data.</text>
</comment>
<evidence type="ECO:0000313" key="2">
    <source>
        <dbReference type="Proteomes" id="UP000306147"/>
    </source>
</evidence>
<proteinExistence type="predicted"/>
<keyword evidence="2" id="KW-1185">Reference proteome</keyword>